<dbReference type="AlphaFoldDB" id="A0A5C6TWX8"/>
<evidence type="ECO:0000313" key="2">
    <source>
        <dbReference type="EMBL" id="TXC64640.1"/>
    </source>
</evidence>
<reference evidence="2 3" key="1">
    <citation type="journal article" date="2015" name="J. Microbiol.">
        <title>Sphingosinicella ginsenosidimutans sp. nov., with ginsenoside converting activity.</title>
        <authorList>
            <person name="Kim J.K."/>
            <person name="Kang M.S."/>
            <person name="Park S.C."/>
            <person name="Kim K.M."/>
            <person name="Choi K."/>
            <person name="Yoon M.H."/>
            <person name="Im W.T."/>
        </authorList>
    </citation>
    <scope>NUCLEOTIDE SEQUENCE [LARGE SCALE GENOMIC DNA]</scope>
    <source>
        <strain evidence="2 3">BS-11</strain>
    </source>
</reference>
<proteinExistence type="predicted"/>
<keyword evidence="1" id="KW-0472">Membrane</keyword>
<feature type="transmembrane region" description="Helical" evidence="1">
    <location>
        <begin position="55"/>
        <end position="78"/>
    </location>
</feature>
<keyword evidence="1" id="KW-1133">Transmembrane helix</keyword>
<feature type="transmembrane region" description="Helical" evidence="1">
    <location>
        <begin position="27"/>
        <end position="49"/>
    </location>
</feature>
<evidence type="ECO:0000313" key="3">
    <source>
        <dbReference type="Proteomes" id="UP000321249"/>
    </source>
</evidence>
<dbReference type="Proteomes" id="UP000321249">
    <property type="component" value="Unassembled WGS sequence"/>
</dbReference>
<dbReference type="EMBL" id="VOQQ01000001">
    <property type="protein sequence ID" value="TXC64640.1"/>
    <property type="molecule type" value="Genomic_DNA"/>
</dbReference>
<comment type="caution">
    <text evidence="2">The sequence shown here is derived from an EMBL/GenBank/DDBJ whole genome shotgun (WGS) entry which is preliminary data.</text>
</comment>
<dbReference type="RefSeq" id="WP_147044063.1">
    <property type="nucleotide sequence ID" value="NZ_BAABIR010000001.1"/>
</dbReference>
<keyword evidence="1" id="KW-0812">Transmembrane</keyword>
<protein>
    <submittedName>
        <fullName evidence="2">Uncharacterized protein</fullName>
    </submittedName>
</protein>
<organism evidence="2 3">
    <name type="scientific">Allosphingosinicella ginsenosidimutans</name>
    <dbReference type="NCBI Taxonomy" id="1176539"/>
    <lineage>
        <taxon>Bacteria</taxon>
        <taxon>Pseudomonadati</taxon>
        <taxon>Pseudomonadota</taxon>
        <taxon>Alphaproteobacteria</taxon>
        <taxon>Sphingomonadales</taxon>
        <taxon>Sphingomonadaceae</taxon>
        <taxon>Allosphingosinicella</taxon>
    </lineage>
</organism>
<sequence>MANAREAKARLRMRALHRKTGREKREAAMILHRTLLILMIALYVASLFVGREGGWHLAIGLALLASYVYLTVVATQLVDELGIEFTPIPLWALYIFSPLGPFISIWLDRKAREALDDSGGRAGFTRLARQ</sequence>
<evidence type="ECO:0000256" key="1">
    <source>
        <dbReference type="SAM" id="Phobius"/>
    </source>
</evidence>
<accession>A0A5C6TWX8</accession>
<name>A0A5C6TWX8_9SPHN</name>
<feature type="transmembrane region" description="Helical" evidence="1">
    <location>
        <begin position="90"/>
        <end position="107"/>
    </location>
</feature>
<keyword evidence="3" id="KW-1185">Reference proteome</keyword>
<gene>
    <name evidence="2" type="ORF">FRZ32_13860</name>
</gene>